<feature type="transmembrane region" description="Helical" evidence="1">
    <location>
        <begin position="23"/>
        <end position="41"/>
    </location>
</feature>
<evidence type="ECO:0000313" key="2">
    <source>
        <dbReference type="EMBL" id="JAP09701.1"/>
    </source>
</evidence>
<organism evidence="2">
    <name type="scientific">Solanum chacoense</name>
    <name type="common">Chaco potato</name>
    <dbReference type="NCBI Taxonomy" id="4108"/>
    <lineage>
        <taxon>Eukaryota</taxon>
        <taxon>Viridiplantae</taxon>
        <taxon>Streptophyta</taxon>
        <taxon>Embryophyta</taxon>
        <taxon>Tracheophyta</taxon>
        <taxon>Spermatophyta</taxon>
        <taxon>Magnoliopsida</taxon>
        <taxon>eudicotyledons</taxon>
        <taxon>Gunneridae</taxon>
        <taxon>Pentapetalae</taxon>
        <taxon>asterids</taxon>
        <taxon>lamiids</taxon>
        <taxon>Solanales</taxon>
        <taxon>Solanaceae</taxon>
        <taxon>Solanoideae</taxon>
        <taxon>Solaneae</taxon>
        <taxon>Solanum</taxon>
    </lineage>
</organism>
<keyword evidence="1" id="KW-0812">Transmembrane</keyword>
<evidence type="ECO:0000256" key="1">
    <source>
        <dbReference type="SAM" id="Phobius"/>
    </source>
</evidence>
<protein>
    <submittedName>
        <fullName evidence="2">Putative ovule protein</fullName>
    </submittedName>
</protein>
<dbReference type="AlphaFoldDB" id="A0A0V0GNE2"/>
<keyword evidence="1" id="KW-0472">Membrane</keyword>
<accession>A0A0V0GNE2</accession>
<keyword evidence="1" id="KW-1133">Transmembrane helix</keyword>
<name>A0A0V0GNE2_SOLCH</name>
<sequence length="93" mass="10656">FLSNSFVSIACPKQGNPAPSYNLFRYSVLYVQALVYVRLVKSIWPFRLALALISFSYDFFGTVSMSLVLVKVYFGYYILVVISLAQFRIFMVS</sequence>
<feature type="non-terminal residue" evidence="2">
    <location>
        <position position="1"/>
    </location>
</feature>
<reference evidence="2" key="1">
    <citation type="submission" date="2015-12" db="EMBL/GenBank/DDBJ databases">
        <title>Gene expression during late stages of embryo sac development: a critical building block for successful pollen-pistil interactions.</title>
        <authorList>
            <person name="Liu Y."/>
            <person name="Joly V."/>
            <person name="Sabar M."/>
            <person name="Matton D.P."/>
        </authorList>
    </citation>
    <scope>NUCLEOTIDE SEQUENCE</scope>
</reference>
<proteinExistence type="predicted"/>
<dbReference type="EMBL" id="GEDG01034499">
    <property type="protein sequence ID" value="JAP09701.1"/>
    <property type="molecule type" value="Transcribed_RNA"/>
</dbReference>